<dbReference type="InterPro" id="IPR036388">
    <property type="entry name" value="WH-like_DNA-bd_sf"/>
</dbReference>
<evidence type="ECO:0000259" key="3">
    <source>
        <dbReference type="Pfam" id="PF13518"/>
    </source>
</evidence>
<name>A0A4R2N003_9PAST</name>
<dbReference type="PANTHER" id="PTHR33795">
    <property type="entry name" value="INSERTION ELEMENT IS150 PROTEIN INSJ"/>
    <property type="match status" value="1"/>
</dbReference>
<dbReference type="InterPro" id="IPR055247">
    <property type="entry name" value="InsJ-like_HTH"/>
</dbReference>
<feature type="region of interest" description="Disordered" evidence="2">
    <location>
        <begin position="110"/>
        <end position="133"/>
    </location>
</feature>
<protein>
    <submittedName>
        <fullName evidence="4">Transposase</fullName>
    </submittedName>
</protein>
<keyword evidence="5" id="KW-1185">Reference proteome</keyword>
<organism evidence="4 5">
    <name type="scientific">Bisgaardia hudsonensis</name>
    <dbReference type="NCBI Taxonomy" id="109472"/>
    <lineage>
        <taxon>Bacteria</taxon>
        <taxon>Pseudomonadati</taxon>
        <taxon>Pseudomonadota</taxon>
        <taxon>Gammaproteobacteria</taxon>
        <taxon>Pasteurellales</taxon>
        <taxon>Pasteurellaceae</taxon>
        <taxon>Bisgaardia</taxon>
    </lineage>
</organism>
<evidence type="ECO:0000313" key="5">
    <source>
        <dbReference type="Proteomes" id="UP000294841"/>
    </source>
</evidence>
<evidence type="ECO:0000256" key="1">
    <source>
        <dbReference type="ARBA" id="ARBA00038232"/>
    </source>
</evidence>
<gene>
    <name evidence="4" type="ORF">EV697_104153</name>
</gene>
<dbReference type="AlphaFoldDB" id="A0A4R2N003"/>
<comment type="caution">
    <text evidence="4">The sequence shown here is derived from an EMBL/GenBank/DDBJ whole genome shotgun (WGS) entry which is preliminary data.</text>
</comment>
<dbReference type="SUPFAM" id="SSF48295">
    <property type="entry name" value="TrpR-like"/>
    <property type="match status" value="1"/>
</dbReference>
<dbReference type="SUPFAM" id="SSF46689">
    <property type="entry name" value="Homeodomain-like"/>
    <property type="match status" value="1"/>
</dbReference>
<accession>A0A4R2N003</accession>
<sequence length="177" mass="20888">MTKYTQSFKKHVVDFYLDNQQCLPLTYRHFNLPEKTVHRWVTKYQHYGIDGLAVSRTKKIYTPEQKLAVVQEVISGKYSAEKVTLKFALASSAMVSQWLHAYLKEGIKGLEPKPRGRSTMKPQYPKMPPKPTNRLEELELENLRLRAELAYLKKWQEYRQKIQKETKLKRTLSKNSD</sequence>
<dbReference type="Pfam" id="PF13518">
    <property type="entry name" value="HTH_28"/>
    <property type="match status" value="1"/>
</dbReference>
<dbReference type="InterPro" id="IPR010921">
    <property type="entry name" value="Trp_repressor/repl_initiator"/>
</dbReference>
<dbReference type="Proteomes" id="UP000294841">
    <property type="component" value="Unassembled WGS sequence"/>
</dbReference>
<dbReference type="GO" id="GO:0043565">
    <property type="term" value="F:sequence-specific DNA binding"/>
    <property type="evidence" value="ECO:0007669"/>
    <property type="project" value="InterPro"/>
</dbReference>
<dbReference type="Gene3D" id="1.10.10.10">
    <property type="entry name" value="Winged helix-like DNA-binding domain superfamily/Winged helix DNA-binding domain"/>
    <property type="match status" value="2"/>
</dbReference>
<feature type="domain" description="Insertion element IS150 protein InsJ-like helix-turn-helix" evidence="3">
    <location>
        <begin position="65"/>
        <end position="117"/>
    </location>
</feature>
<proteinExistence type="inferred from homology"/>
<reference evidence="4 5" key="1">
    <citation type="submission" date="2019-03" db="EMBL/GenBank/DDBJ databases">
        <title>Genomic Encyclopedia of Type Strains, Phase IV (KMG-IV): sequencing the most valuable type-strain genomes for metagenomic binning, comparative biology and taxonomic classification.</title>
        <authorList>
            <person name="Goeker M."/>
        </authorList>
    </citation>
    <scope>NUCLEOTIDE SEQUENCE [LARGE SCALE GENOMIC DNA]</scope>
    <source>
        <strain evidence="4 5">DSM 28231</strain>
    </source>
</reference>
<dbReference type="InterPro" id="IPR052057">
    <property type="entry name" value="IS150/IS1296_orfA-like"/>
</dbReference>
<dbReference type="EMBL" id="SLXI01000004">
    <property type="protein sequence ID" value="TCP12343.1"/>
    <property type="molecule type" value="Genomic_DNA"/>
</dbReference>
<evidence type="ECO:0000256" key="2">
    <source>
        <dbReference type="SAM" id="MobiDB-lite"/>
    </source>
</evidence>
<dbReference type="InterPro" id="IPR009057">
    <property type="entry name" value="Homeodomain-like_sf"/>
</dbReference>
<comment type="similarity">
    <text evidence="1">Belongs to the IS150/IS1296 orfA family.</text>
</comment>
<evidence type="ECO:0000313" key="4">
    <source>
        <dbReference type="EMBL" id="TCP12343.1"/>
    </source>
</evidence>
<dbReference type="PANTHER" id="PTHR33795:SF1">
    <property type="entry name" value="INSERTION ELEMENT IS150 PROTEIN INSJ"/>
    <property type="match status" value="1"/>
</dbReference>